<organism evidence="1 2">
    <name type="scientific">Stylonychia lemnae</name>
    <name type="common">Ciliate</name>
    <dbReference type="NCBI Taxonomy" id="5949"/>
    <lineage>
        <taxon>Eukaryota</taxon>
        <taxon>Sar</taxon>
        <taxon>Alveolata</taxon>
        <taxon>Ciliophora</taxon>
        <taxon>Intramacronucleata</taxon>
        <taxon>Spirotrichea</taxon>
        <taxon>Stichotrichia</taxon>
        <taxon>Sporadotrichida</taxon>
        <taxon>Oxytrichidae</taxon>
        <taxon>Stylonychinae</taxon>
        <taxon>Stylonychia</taxon>
    </lineage>
</organism>
<evidence type="ECO:0000313" key="1">
    <source>
        <dbReference type="EMBL" id="CDW90948.1"/>
    </source>
</evidence>
<dbReference type="AlphaFoldDB" id="A0A078BBK8"/>
<keyword evidence="2" id="KW-1185">Reference proteome</keyword>
<dbReference type="InParanoid" id="A0A078BBK8"/>
<sequence length="604" mass="70329">MIPGSNSKDFPDYFKGKNSVIIQDAPEPKPTGKRCYPDQKVGISQEFPDYFRHENQLISSTTKHNPLNDENHIKRSITNFKIAKHAQIHEQQNQELKQAIDTNQQGSKSALGMQNQSLAKGRNLSMGDIHKDGQQFTTKSALSKIQNPMFHEEELPKDNKLRASMRLLKHAKHIKTDENNIMQPTIMQSLDPKEHKQFDGEMVISASFKNFQDFNIKHEYEKGKQNQVKIELDKVPLYDCITNTEKQVQPPPIEIDSYSKLRENYYKMIGTVPKAFNIKQGMFTNYTDKTKPTRDKDNAYKLQKYEQMMGIQRNSMQDIKTSKILENSANMTLGNPYKRFNYNQYENMNQNHLQSHSILPHTKNFNTIDVDEDTSTKSIVHSMNKDMMMSSRFQTQNKIFVDSQTNKLVIDSPNNINNNTYTNKLGDTQANNLNYTGKIVNNTQAQLYRNSSTKTFHKKLEIQSQVLTSMLPYRQSVHDIKNVVEPKAVIRDPKRKITREQLEWLREQQDLQRERDRSIEEVKQIKGFENKLKQEIRNFDDSLDIAAIRTQIQHTQDIIKNTPIDYKPQYPVMSPSFLKNSGIQSNKFTRHSSMYFKTSLNDKI</sequence>
<gene>
    <name evidence="1" type="primary">Contig15536.g16556</name>
    <name evidence="1" type="ORF">STYLEM_20096</name>
</gene>
<dbReference type="EMBL" id="CCKQ01018941">
    <property type="protein sequence ID" value="CDW90948.1"/>
    <property type="molecule type" value="Genomic_DNA"/>
</dbReference>
<accession>A0A078BBK8</accession>
<dbReference type="Proteomes" id="UP000039865">
    <property type="component" value="Unassembled WGS sequence"/>
</dbReference>
<evidence type="ECO:0000313" key="2">
    <source>
        <dbReference type="Proteomes" id="UP000039865"/>
    </source>
</evidence>
<protein>
    <submittedName>
        <fullName evidence="1">Uncharacterized protein</fullName>
    </submittedName>
</protein>
<reference evidence="1 2" key="1">
    <citation type="submission" date="2014-06" db="EMBL/GenBank/DDBJ databases">
        <authorList>
            <person name="Swart Estienne"/>
        </authorList>
    </citation>
    <scope>NUCLEOTIDE SEQUENCE [LARGE SCALE GENOMIC DNA]</scope>
    <source>
        <strain evidence="1 2">130c</strain>
    </source>
</reference>
<name>A0A078BBK8_STYLE</name>
<proteinExistence type="predicted"/>